<dbReference type="GO" id="GO:0005886">
    <property type="term" value="C:plasma membrane"/>
    <property type="evidence" value="ECO:0007669"/>
    <property type="project" value="UniProtKB-SubCell"/>
</dbReference>
<dbReference type="GO" id="GO:0006811">
    <property type="term" value="P:monoatomic ion transport"/>
    <property type="evidence" value="ECO:0007669"/>
    <property type="project" value="UniProtKB-KW"/>
</dbReference>
<keyword evidence="4" id="KW-0813">Transport</keyword>
<proteinExistence type="predicted"/>
<keyword evidence="6 13" id="KW-0812">Transmembrane</keyword>
<evidence type="ECO:0000256" key="5">
    <source>
        <dbReference type="ARBA" id="ARBA00022475"/>
    </source>
</evidence>
<name>A0AAW1RDG9_9CHLO</name>
<evidence type="ECO:0000256" key="10">
    <source>
        <dbReference type="ARBA" id="ARBA00030646"/>
    </source>
</evidence>
<accession>A0AAW1RDG9</accession>
<evidence type="ECO:0000256" key="1">
    <source>
        <dbReference type="ARBA" id="ARBA00003019"/>
    </source>
</evidence>
<evidence type="ECO:0000256" key="7">
    <source>
        <dbReference type="ARBA" id="ARBA00022989"/>
    </source>
</evidence>
<dbReference type="InterPro" id="IPR008509">
    <property type="entry name" value="MOT2/MFSD5"/>
</dbReference>
<feature type="transmembrane region" description="Helical" evidence="13">
    <location>
        <begin position="355"/>
        <end position="375"/>
    </location>
</feature>
<comment type="caution">
    <text evidence="14">The sequence shown here is derived from an EMBL/GenBank/DDBJ whole genome shotgun (WGS) entry which is preliminary data.</text>
</comment>
<dbReference type="PANTHER" id="PTHR23516:SF1">
    <property type="entry name" value="MOLYBDATE-ANION TRANSPORTER"/>
    <property type="match status" value="1"/>
</dbReference>
<keyword evidence="7 13" id="KW-1133">Transmembrane helix</keyword>
<evidence type="ECO:0000256" key="12">
    <source>
        <dbReference type="SAM" id="MobiDB-lite"/>
    </source>
</evidence>
<evidence type="ECO:0000256" key="9">
    <source>
        <dbReference type="ARBA" id="ARBA00023136"/>
    </source>
</evidence>
<evidence type="ECO:0000313" key="14">
    <source>
        <dbReference type="EMBL" id="KAK9831739.1"/>
    </source>
</evidence>
<dbReference type="PANTHER" id="PTHR23516">
    <property type="entry name" value="SAM (S-ADENOSYL METHIONINE) TRANSPORTER"/>
    <property type="match status" value="1"/>
</dbReference>
<evidence type="ECO:0000256" key="4">
    <source>
        <dbReference type="ARBA" id="ARBA00022448"/>
    </source>
</evidence>
<reference evidence="14 15" key="1">
    <citation type="journal article" date="2024" name="Nat. Commun.">
        <title>Phylogenomics reveals the evolutionary origins of lichenization in chlorophyte algae.</title>
        <authorList>
            <person name="Puginier C."/>
            <person name="Libourel C."/>
            <person name="Otte J."/>
            <person name="Skaloud P."/>
            <person name="Haon M."/>
            <person name="Grisel S."/>
            <person name="Petersen M."/>
            <person name="Berrin J.G."/>
            <person name="Delaux P.M."/>
            <person name="Dal Grande F."/>
            <person name="Keller J."/>
        </authorList>
    </citation>
    <scope>NUCLEOTIDE SEQUENCE [LARGE SCALE GENOMIC DNA]</scope>
    <source>
        <strain evidence="14 15">SAG 2145</strain>
    </source>
</reference>
<comment type="function">
    <text evidence="1">Mediates high-affinity intracellular uptake of the rare oligo-element molybdenum.</text>
</comment>
<dbReference type="EMBL" id="JALJOS010000013">
    <property type="protein sequence ID" value="KAK9831739.1"/>
    <property type="molecule type" value="Genomic_DNA"/>
</dbReference>
<feature type="transmembrane region" description="Helical" evidence="13">
    <location>
        <begin position="6"/>
        <end position="22"/>
    </location>
</feature>
<feature type="transmembrane region" description="Helical" evidence="13">
    <location>
        <begin position="43"/>
        <end position="62"/>
    </location>
</feature>
<feature type="transmembrane region" description="Helical" evidence="13">
    <location>
        <begin position="414"/>
        <end position="432"/>
    </location>
</feature>
<feature type="transmembrane region" description="Helical" evidence="13">
    <location>
        <begin position="171"/>
        <end position="190"/>
    </location>
</feature>
<feature type="transmembrane region" description="Helical" evidence="13">
    <location>
        <begin position="202"/>
        <end position="220"/>
    </location>
</feature>
<keyword evidence="5" id="KW-1003">Cell membrane</keyword>
<feature type="transmembrane region" description="Helical" evidence="13">
    <location>
        <begin position="284"/>
        <end position="305"/>
    </location>
</feature>
<dbReference type="GO" id="GO:0015098">
    <property type="term" value="F:molybdate ion transmembrane transporter activity"/>
    <property type="evidence" value="ECO:0007669"/>
    <property type="project" value="InterPro"/>
</dbReference>
<feature type="transmembrane region" description="Helical" evidence="13">
    <location>
        <begin position="387"/>
        <end position="408"/>
    </location>
</feature>
<feature type="region of interest" description="Disordered" evidence="12">
    <location>
        <begin position="467"/>
        <end position="518"/>
    </location>
</feature>
<dbReference type="Pfam" id="PF05631">
    <property type="entry name" value="MFS_5"/>
    <property type="match status" value="1"/>
</dbReference>
<keyword evidence="8" id="KW-0406">Ion transport</keyword>
<dbReference type="AlphaFoldDB" id="A0AAW1RDG9"/>
<dbReference type="SUPFAM" id="SSF103473">
    <property type="entry name" value="MFS general substrate transporter"/>
    <property type="match status" value="1"/>
</dbReference>
<comment type="subcellular location">
    <subcellularLocation>
        <location evidence="2">Cell membrane</location>
        <topology evidence="2">Multi-pass membrane protein</topology>
    </subcellularLocation>
</comment>
<feature type="transmembrane region" description="Helical" evidence="13">
    <location>
        <begin position="317"/>
        <end position="335"/>
    </location>
</feature>
<evidence type="ECO:0000256" key="2">
    <source>
        <dbReference type="ARBA" id="ARBA00004651"/>
    </source>
</evidence>
<sequence length="518" mass="56310">MELFYAVIFGTMAFVAAGLEFFKPSESQAVNARKDFVAFRLNYVIVYSLMMAGDWLQGPYVYALYQHYGFDRTAIGQLFIAGFGSSLLFGTLVGSLADVSGRKKAALTYVATYTFGCCTKHFNNFYILLVGRLFCGVATSLLYSAFESWLVAEHFKRGFEASWLGTTFSKAVFMGNGLMAIVAGLFAQLLVSNFSLGPVAPFDAAAAVMIAGGLMVLFTWSENYGDSSNKTSLQEQAVKAGKAIIADPKIAMLGAMQSLFEGSMYTFVFLWTPALSPRGETIPHGMIFACFMVSSMAGSALAGSLLSSTSKVRVERYMQAVFGLSAIALFVPVFFHTTTKDTESKAMLGISTSGQIQLVAFCAFEFMVGVFWPSMMKMRSQHVPEEIRSTIINFFRIPLNIFVCLVLYNVGSFPLAVMFGMCSVFLLVCVLCQQRLEYLVRAQGYSPVSPEPEIIAESAKGIEGACTEPEEQIGPGSSQRPIQHQVDDFATGQGGTVHSQAPLSPLPCTMVDDSASQT</sequence>
<organism evidence="14 15">
    <name type="scientific">Apatococcus lobatus</name>
    <dbReference type="NCBI Taxonomy" id="904363"/>
    <lineage>
        <taxon>Eukaryota</taxon>
        <taxon>Viridiplantae</taxon>
        <taxon>Chlorophyta</taxon>
        <taxon>core chlorophytes</taxon>
        <taxon>Trebouxiophyceae</taxon>
        <taxon>Chlorellales</taxon>
        <taxon>Chlorellaceae</taxon>
        <taxon>Apatococcus</taxon>
    </lineage>
</organism>
<gene>
    <name evidence="14" type="ORF">WJX74_007738</name>
</gene>
<evidence type="ECO:0000313" key="15">
    <source>
        <dbReference type="Proteomes" id="UP001438707"/>
    </source>
</evidence>
<evidence type="ECO:0000256" key="6">
    <source>
        <dbReference type="ARBA" id="ARBA00022692"/>
    </source>
</evidence>
<dbReference type="Gene3D" id="1.20.1250.20">
    <property type="entry name" value="MFS general substrate transporter like domains"/>
    <property type="match status" value="1"/>
</dbReference>
<evidence type="ECO:0000256" key="11">
    <source>
        <dbReference type="ARBA" id="ARBA00032555"/>
    </source>
</evidence>
<keyword evidence="15" id="KW-1185">Reference proteome</keyword>
<dbReference type="CDD" id="cd17487">
    <property type="entry name" value="MFS_MFSD5_like"/>
    <property type="match status" value="1"/>
</dbReference>
<protein>
    <recommendedName>
        <fullName evidence="3">Molybdate-anion transporter</fullName>
    </recommendedName>
    <alternativeName>
        <fullName evidence="10">Major facilitator superfamily domain-containing protein 5</fullName>
    </alternativeName>
    <alternativeName>
        <fullName evidence="11">Molybdate transporter 2 homolog</fullName>
    </alternativeName>
</protein>
<dbReference type="Proteomes" id="UP001438707">
    <property type="component" value="Unassembled WGS sequence"/>
</dbReference>
<dbReference type="InterPro" id="IPR036259">
    <property type="entry name" value="MFS_trans_sf"/>
</dbReference>
<evidence type="ECO:0000256" key="8">
    <source>
        <dbReference type="ARBA" id="ARBA00023065"/>
    </source>
</evidence>
<feature type="transmembrane region" description="Helical" evidence="13">
    <location>
        <begin position="129"/>
        <end position="150"/>
    </location>
</feature>
<evidence type="ECO:0000256" key="13">
    <source>
        <dbReference type="SAM" id="Phobius"/>
    </source>
</evidence>
<feature type="transmembrane region" description="Helical" evidence="13">
    <location>
        <begin position="74"/>
        <end position="94"/>
    </location>
</feature>
<keyword evidence="9 13" id="KW-0472">Membrane</keyword>
<evidence type="ECO:0000256" key="3">
    <source>
        <dbReference type="ARBA" id="ARBA00021242"/>
    </source>
</evidence>